<dbReference type="PANTHER" id="PTHR43611:SF3">
    <property type="entry name" value="FLAVIN MONONUCLEOTIDE HYDROLASE 1, CHLOROPLATIC"/>
    <property type="match status" value="1"/>
</dbReference>
<dbReference type="PANTHER" id="PTHR43611">
    <property type="entry name" value="ALPHA-D-GLUCOSE 1-PHOSPHATE PHOSPHATASE"/>
    <property type="match status" value="1"/>
</dbReference>
<dbReference type="RefSeq" id="WP_137260341.1">
    <property type="nucleotide sequence ID" value="NZ_SZQL01000002.1"/>
</dbReference>
<dbReference type="Gene3D" id="1.10.150.240">
    <property type="entry name" value="Putative phosphatase, domain 2"/>
    <property type="match status" value="1"/>
</dbReference>
<dbReference type="Pfam" id="PF13419">
    <property type="entry name" value="HAD_2"/>
    <property type="match status" value="1"/>
</dbReference>
<reference evidence="1 2" key="1">
    <citation type="submission" date="2019-05" db="EMBL/GenBank/DDBJ databases">
        <title>Panacibacter sp. strain 17mud1-8 Genome sequencing and assembly.</title>
        <authorList>
            <person name="Chhetri G."/>
        </authorList>
    </citation>
    <scope>NUCLEOTIDE SEQUENCE [LARGE SCALE GENOMIC DNA]</scope>
    <source>
        <strain evidence="1 2">17mud1-8</strain>
    </source>
</reference>
<comment type="caution">
    <text evidence="1">The sequence shown here is derived from an EMBL/GenBank/DDBJ whole genome shotgun (WGS) entry which is preliminary data.</text>
</comment>
<dbReference type="SFLD" id="SFLDS00003">
    <property type="entry name" value="Haloacid_Dehalogenase"/>
    <property type="match status" value="1"/>
</dbReference>
<protein>
    <submittedName>
        <fullName evidence="1">HAD family phosphatase</fullName>
    </submittedName>
</protein>
<proteinExistence type="predicted"/>
<dbReference type="InterPro" id="IPR023214">
    <property type="entry name" value="HAD_sf"/>
</dbReference>
<dbReference type="NCBIfam" id="TIGR01509">
    <property type="entry name" value="HAD-SF-IA-v3"/>
    <property type="match status" value="1"/>
</dbReference>
<dbReference type="EMBL" id="SZQL01000002">
    <property type="protein sequence ID" value="TKK70742.1"/>
    <property type="molecule type" value="Genomic_DNA"/>
</dbReference>
<dbReference type="InterPro" id="IPR036412">
    <property type="entry name" value="HAD-like_sf"/>
</dbReference>
<dbReference type="SUPFAM" id="SSF56784">
    <property type="entry name" value="HAD-like"/>
    <property type="match status" value="1"/>
</dbReference>
<gene>
    <name evidence="1" type="ORF">FC093_03350</name>
</gene>
<dbReference type="OrthoDB" id="9797415at2"/>
<dbReference type="AlphaFoldDB" id="A0A4U3L6V8"/>
<dbReference type="Proteomes" id="UP000305848">
    <property type="component" value="Unassembled WGS sequence"/>
</dbReference>
<name>A0A4U3L6V8_9BACT</name>
<keyword evidence="2" id="KW-1185">Reference proteome</keyword>
<organism evidence="1 2">
    <name type="scientific">Ilyomonas limi</name>
    <dbReference type="NCBI Taxonomy" id="2575867"/>
    <lineage>
        <taxon>Bacteria</taxon>
        <taxon>Pseudomonadati</taxon>
        <taxon>Bacteroidota</taxon>
        <taxon>Chitinophagia</taxon>
        <taxon>Chitinophagales</taxon>
        <taxon>Chitinophagaceae</taxon>
        <taxon>Ilyomonas</taxon>
    </lineage>
</organism>
<dbReference type="SFLD" id="SFLDG01129">
    <property type="entry name" value="C1.5:_HAD__Beta-PGM__Phosphata"/>
    <property type="match status" value="1"/>
</dbReference>
<dbReference type="Gene3D" id="3.40.50.1000">
    <property type="entry name" value="HAD superfamily/HAD-like"/>
    <property type="match status" value="1"/>
</dbReference>
<dbReference type="InterPro" id="IPR023198">
    <property type="entry name" value="PGP-like_dom2"/>
</dbReference>
<dbReference type="PRINTS" id="PR00413">
    <property type="entry name" value="HADHALOGNASE"/>
</dbReference>
<sequence>MSTTIRIKALLLDIGGVFLTNGWGHQSRRLAAQKFNIDYDEMNERHKVAFDAYETGKINLNEYLQLIVFYQKKSFTKEDFKDFMFAQSQPLQPMIDWIYRLKQQYKIKTASVNNEGRELNDYRVCTFQLNRFIDVFVSSSYVHLRKPDKDIYKLAMDILLVKPEETVYIDDRPIFIEVAKSLGIHAIHHVNLEQTKLCLDEFGLSME</sequence>
<dbReference type="CDD" id="cd02603">
    <property type="entry name" value="HAD_sEH-N_like"/>
    <property type="match status" value="1"/>
</dbReference>
<dbReference type="InterPro" id="IPR006439">
    <property type="entry name" value="HAD-SF_hydro_IA"/>
</dbReference>
<dbReference type="InterPro" id="IPR041492">
    <property type="entry name" value="HAD_2"/>
</dbReference>
<evidence type="ECO:0000313" key="1">
    <source>
        <dbReference type="EMBL" id="TKK70742.1"/>
    </source>
</evidence>
<accession>A0A4U3L6V8</accession>
<evidence type="ECO:0000313" key="2">
    <source>
        <dbReference type="Proteomes" id="UP000305848"/>
    </source>
</evidence>